<accession>A0A8D8FMM3</accession>
<protein>
    <submittedName>
        <fullName evidence="1">(northern house mosquito) hypothetical protein</fullName>
    </submittedName>
</protein>
<dbReference type="EMBL" id="HBUE01078547">
    <property type="protein sequence ID" value="CAG6476460.1"/>
    <property type="molecule type" value="Transcribed_RNA"/>
</dbReference>
<evidence type="ECO:0000313" key="1">
    <source>
        <dbReference type="EMBL" id="CAG6476460.1"/>
    </source>
</evidence>
<reference evidence="1" key="1">
    <citation type="submission" date="2021-05" db="EMBL/GenBank/DDBJ databases">
        <authorList>
            <person name="Alioto T."/>
            <person name="Alioto T."/>
            <person name="Gomez Garrido J."/>
        </authorList>
    </citation>
    <scope>NUCLEOTIDE SEQUENCE</scope>
</reference>
<proteinExistence type="predicted"/>
<dbReference type="AlphaFoldDB" id="A0A8D8FMM3"/>
<organism evidence="1">
    <name type="scientific">Culex pipiens</name>
    <name type="common">House mosquito</name>
    <dbReference type="NCBI Taxonomy" id="7175"/>
    <lineage>
        <taxon>Eukaryota</taxon>
        <taxon>Metazoa</taxon>
        <taxon>Ecdysozoa</taxon>
        <taxon>Arthropoda</taxon>
        <taxon>Hexapoda</taxon>
        <taxon>Insecta</taxon>
        <taxon>Pterygota</taxon>
        <taxon>Neoptera</taxon>
        <taxon>Endopterygota</taxon>
        <taxon>Diptera</taxon>
        <taxon>Nematocera</taxon>
        <taxon>Culicoidea</taxon>
        <taxon>Culicidae</taxon>
        <taxon>Culicinae</taxon>
        <taxon>Culicini</taxon>
        <taxon>Culex</taxon>
        <taxon>Culex</taxon>
    </lineage>
</organism>
<sequence length="100" mass="12151">MRRIRRKREMDDYFSSEDEFAFSFRKVTAIAFEERREVEIFHRIFVSWLALGSPIWRRFFLLFSTRHAQALLFWYGFVAENEKSISITTTEKRTEKSLVS</sequence>
<name>A0A8D8FMM3_CULPI</name>